<dbReference type="Gene3D" id="3.30.70.260">
    <property type="match status" value="1"/>
</dbReference>
<dbReference type="OrthoDB" id="9793424at2"/>
<reference evidence="2 3" key="1">
    <citation type="submission" date="2011-11" db="EMBL/GenBank/DDBJ databases">
        <authorList>
            <person name="Weinstock G."/>
            <person name="Sodergren E."/>
            <person name="Clifton S."/>
            <person name="Fulton L."/>
            <person name="Fulton B."/>
            <person name="Courtney L."/>
            <person name="Fronick C."/>
            <person name="Harrison M."/>
            <person name="Strong C."/>
            <person name="Farmer C."/>
            <person name="Delahaunty K."/>
            <person name="Markovic C."/>
            <person name="Hall O."/>
            <person name="Minx P."/>
            <person name="Tomlinson C."/>
            <person name="Mitreva M."/>
            <person name="Hou S."/>
            <person name="Chen J."/>
            <person name="Wollam A."/>
            <person name="Pepin K.H."/>
            <person name="Johnson M."/>
            <person name="Bhonagiri V."/>
            <person name="Zhang X."/>
            <person name="Suruliraj S."/>
            <person name="Warren W."/>
            <person name="Chinwalla A."/>
            <person name="Mardis E.R."/>
            <person name="Wilson R.K."/>
        </authorList>
    </citation>
    <scope>NUCLEOTIDE SEQUENCE [LARGE SCALE GENOMIC DNA]</scope>
    <source>
        <strain evidence="2 3">YIT 11816</strain>
    </source>
</reference>
<dbReference type="HOGENOM" id="CLU_161438_1_2_4"/>
<comment type="caution">
    <text evidence="2">The sequence shown here is derived from an EMBL/GenBank/DDBJ whole genome shotgun (WGS) entry which is preliminary data.</text>
</comment>
<evidence type="ECO:0000313" key="2">
    <source>
        <dbReference type="EMBL" id="EHY32578.1"/>
    </source>
</evidence>
<keyword evidence="3" id="KW-1185">Reference proteome</keyword>
<proteinExistence type="inferred from homology"/>
<dbReference type="EMBL" id="AFBQ01000002">
    <property type="protein sequence ID" value="EHY32578.1"/>
    <property type="molecule type" value="Genomic_DNA"/>
</dbReference>
<dbReference type="InterPro" id="IPR007454">
    <property type="entry name" value="UPF0250_YbeD-like"/>
</dbReference>
<dbReference type="RefSeq" id="WP_008540337.1">
    <property type="nucleotide sequence ID" value="NZ_JH604836.1"/>
</dbReference>
<accession>H3KBE5</accession>
<dbReference type="Pfam" id="PF04359">
    <property type="entry name" value="DUF493"/>
    <property type="match status" value="1"/>
</dbReference>
<dbReference type="SUPFAM" id="SSF117991">
    <property type="entry name" value="YbeD/HP0495-like"/>
    <property type="match status" value="1"/>
</dbReference>
<dbReference type="Proteomes" id="UP000004956">
    <property type="component" value="Unassembled WGS sequence"/>
</dbReference>
<evidence type="ECO:0000313" key="3">
    <source>
        <dbReference type="Proteomes" id="UP000004956"/>
    </source>
</evidence>
<dbReference type="PANTHER" id="PTHR38036">
    <property type="entry name" value="UPF0250 PROTEIN YBED"/>
    <property type="match status" value="1"/>
</dbReference>
<sequence length="102" mass="11463">MTEQKKNGTTDVTDVEVQESLITYPTMFPMKIMGAAKDDFPKTVASIAKAHFDDFDASTMKVGYSRTKKYMAVSIEVFARSREQLDAMYRACTSHPDVKVVL</sequence>
<dbReference type="PATRIC" id="fig|762967.3.peg.36"/>
<gene>
    <name evidence="2" type="ORF">HMPREF9440_00040</name>
</gene>
<name>H3KBE5_9BURK</name>
<organism evidence="2 3">
    <name type="scientific">Sutterella parvirubra YIT 11816</name>
    <dbReference type="NCBI Taxonomy" id="762967"/>
    <lineage>
        <taxon>Bacteria</taxon>
        <taxon>Pseudomonadati</taxon>
        <taxon>Pseudomonadota</taxon>
        <taxon>Betaproteobacteria</taxon>
        <taxon>Burkholderiales</taxon>
        <taxon>Sutterellaceae</taxon>
        <taxon>Sutterella</taxon>
    </lineage>
</organism>
<comment type="similarity">
    <text evidence="1">Belongs to the UPF0250 family.</text>
</comment>
<dbReference type="PANTHER" id="PTHR38036:SF1">
    <property type="entry name" value="UPF0250 PROTEIN YBED"/>
    <property type="match status" value="1"/>
</dbReference>
<dbReference type="STRING" id="762967.HMPREF9440_00040"/>
<protein>
    <submittedName>
        <fullName evidence="2">Uncharacterized protein</fullName>
    </submittedName>
</protein>
<evidence type="ECO:0000256" key="1">
    <source>
        <dbReference type="ARBA" id="ARBA00008460"/>
    </source>
</evidence>
<dbReference type="GO" id="GO:0005829">
    <property type="term" value="C:cytosol"/>
    <property type="evidence" value="ECO:0007669"/>
    <property type="project" value="TreeGrafter"/>
</dbReference>
<dbReference type="InterPro" id="IPR027471">
    <property type="entry name" value="YbeD-like_sf"/>
</dbReference>
<dbReference type="AlphaFoldDB" id="H3KBE5"/>